<dbReference type="EMBL" id="BAABLW010000007">
    <property type="protein sequence ID" value="GAA4924154.1"/>
    <property type="molecule type" value="Genomic_DNA"/>
</dbReference>
<protein>
    <recommendedName>
        <fullName evidence="3">DUF222 domain-containing protein</fullName>
    </recommendedName>
</protein>
<evidence type="ECO:0000313" key="2">
    <source>
        <dbReference type="Proteomes" id="UP001500368"/>
    </source>
</evidence>
<evidence type="ECO:0000313" key="1">
    <source>
        <dbReference type="EMBL" id="GAA4924154.1"/>
    </source>
</evidence>
<proteinExistence type="predicted"/>
<sequence>MTIVAEHSQLFPQRRLDEIQWLCDQIEASARRRVTLKAAGVMRDLPGESLSLVHNFRREHATRIANAAALLSVSLPGSRKAIGFKLAKLYCRAQAAQIAALLIEASEADSSRPAVTAQEREDIAAAFRRSIIDRAERVYGGET</sequence>
<evidence type="ECO:0008006" key="3">
    <source>
        <dbReference type="Google" id="ProtNLM"/>
    </source>
</evidence>
<gene>
    <name evidence="1" type="ORF">GCM10025790_21700</name>
</gene>
<keyword evidence="2" id="KW-1185">Reference proteome</keyword>
<reference evidence="2" key="1">
    <citation type="journal article" date="2019" name="Int. J. Syst. Evol. Microbiol.">
        <title>The Global Catalogue of Microorganisms (GCM) 10K type strain sequencing project: providing services to taxonomists for standard genome sequencing and annotation.</title>
        <authorList>
            <consortium name="The Broad Institute Genomics Platform"/>
            <consortium name="The Broad Institute Genome Sequencing Center for Infectious Disease"/>
            <person name="Wu L."/>
            <person name="Ma J."/>
        </authorList>
    </citation>
    <scope>NUCLEOTIDE SEQUENCE [LARGE SCALE GENOMIC DNA]</scope>
    <source>
        <strain evidence="2">JCM 19129</strain>
    </source>
</reference>
<accession>A0ABP9G0N2</accession>
<name>A0ABP9G0N2_9MICC</name>
<comment type="caution">
    <text evidence="1">The sequence shown here is derived from an EMBL/GenBank/DDBJ whole genome shotgun (WGS) entry which is preliminary data.</text>
</comment>
<dbReference type="Proteomes" id="UP001500368">
    <property type="component" value="Unassembled WGS sequence"/>
</dbReference>
<dbReference type="RefSeq" id="WP_345478027.1">
    <property type="nucleotide sequence ID" value="NZ_BAABLW010000007.1"/>
</dbReference>
<organism evidence="1 2">
    <name type="scientific">Nesterenkonia rhizosphaerae</name>
    <dbReference type="NCBI Taxonomy" id="1348272"/>
    <lineage>
        <taxon>Bacteria</taxon>
        <taxon>Bacillati</taxon>
        <taxon>Actinomycetota</taxon>
        <taxon>Actinomycetes</taxon>
        <taxon>Micrococcales</taxon>
        <taxon>Micrococcaceae</taxon>
        <taxon>Nesterenkonia</taxon>
    </lineage>
</organism>